<name>A0A0G1Q311_9BACT</name>
<dbReference type="EMBL" id="LCMQ01000044">
    <property type="protein sequence ID" value="KKU39132.1"/>
    <property type="molecule type" value="Genomic_DNA"/>
</dbReference>
<dbReference type="AlphaFoldDB" id="A0A0G1Q311"/>
<accession>A0A0G1Q311</accession>
<sequence>MAGQRSVNRQRSRFLVADFADHNDVRVLPEQRPQAVRESQTDVRPYLGLIDAFNAIFNRVFNS</sequence>
<evidence type="ECO:0000313" key="1">
    <source>
        <dbReference type="EMBL" id="KKU39132.1"/>
    </source>
</evidence>
<organism evidence="1 2">
    <name type="scientific">Candidatus Azambacteria bacterium GW2011_GWE2_46_45</name>
    <dbReference type="NCBI Taxonomy" id="1618625"/>
    <lineage>
        <taxon>Bacteria</taxon>
        <taxon>Candidatus Azamiibacteriota</taxon>
    </lineage>
</organism>
<gene>
    <name evidence="1" type="ORF">UX55_C0044G0009</name>
</gene>
<proteinExistence type="predicted"/>
<evidence type="ECO:0000313" key="2">
    <source>
        <dbReference type="Proteomes" id="UP000034202"/>
    </source>
</evidence>
<dbReference type="Proteomes" id="UP000034202">
    <property type="component" value="Unassembled WGS sequence"/>
</dbReference>
<reference evidence="1 2" key="1">
    <citation type="journal article" date="2015" name="Nature">
        <title>rRNA introns, odd ribosomes, and small enigmatic genomes across a large radiation of phyla.</title>
        <authorList>
            <person name="Brown C.T."/>
            <person name="Hug L.A."/>
            <person name="Thomas B.C."/>
            <person name="Sharon I."/>
            <person name="Castelle C.J."/>
            <person name="Singh A."/>
            <person name="Wilkins M.J."/>
            <person name="Williams K.H."/>
            <person name="Banfield J.F."/>
        </authorList>
    </citation>
    <scope>NUCLEOTIDE SEQUENCE [LARGE SCALE GENOMIC DNA]</scope>
</reference>
<protein>
    <submittedName>
        <fullName evidence="1">Uncharacterized protein</fullName>
    </submittedName>
</protein>
<comment type="caution">
    <text evidence="1">The sequence shown here is derived from an EMBL/GenBank/DDBJ whole genome shotgun (WGS) entry which is preliminary data.</text>
</comment>